<dbReference type="InterPro" id="IPR050469">
    <property type="entry name" value="Diguanylate_Cyclase"/>
</dbReference>
<evidence type="ECO:0000259" key="3">
    <source>
        <dbReference type="PROSITE" id="PS50112"/>
    </source>
</evidence>
<dbReference type="Pfam" id="PF00989">
    <property type="entry name" value="PAS"/>
    <property type="match status" value="1"/>
</dbReference>
<name>A0A2G8T7J8_9BURK</name>
<dbReference type="PANTHER" id="PTHR45138:SF9">
    <property type="entry name" value="DIGUANYLATE CYCLASE DGCM-RELATED"/>
    <property type="match status" value="1"/>
</dbReference>
<dbReference type="CDD" id="cd01949">
    <property type="entry name" value="GGDEF"/>
    <property type="match status" value="1"/>
</dbReference>
<dbReference type="SMART" id="SM00091">
    <property type="entry name" value="PAS"/>
    <property type="match status" value="1"/>
</dbReference>
<dbReference type="InterPro" id="IPR029787">
    <property type="entry name" value="Nucleotide_cyclase"/>
</dbReference>
<evidence type="ECO:0000259" key="4">
    <source>
        <dbReference type="PROSITE" id="PS50887"/>
    </source>
</evidence>
<accession>A0A2G8T7J8</accession>
<dbReference type="InterPro" id="IPR035965">
    <property type="entry name" value="PAS-like_dom_sf"/>
</dbReference>
<dbReference type="SUPFAM" id="SSF55073">
    <property type="entry name" value="Nucleotide cyclase"/>
    <property type="match status" value="1"/>
</dbReference>
<evidence type="ECO:0000313" key="6">
    <source>
        <dbReference type="Proteomes" id="UP000230390"/>
    </source>
</evidence>
<dbReference type="Pfam" id="PF00990">
    <property type="entry name" value="GGDEF"/>
    <property type="match status" value="1"/>
</dbReference>
<dbReference type="GO" id="GO:1902201">
    <property type="term" value="P:negative regulation of bacterial-type flagellum-dependent cell motility"/>
    <property type="evidence" value="ECO:0007669"/>
    <property type="project" value="TreeGrafter"/>
</dbReference>
<feature type="domain" description="PAS" evidence="3">
    <location>
        <begin position="121"/>
        <end position="191"/>
    </location>
</feature>
<dbReference type="GO" id="GO:0043709">
    <property type="term" value="P:cell adhesion involved in single-species biofilm formation"/>
    <property type="evidence" value="ECO:0007669"/>
    <property type="project" value="TreeGrafter"/>
</dbReference>
<dbReference type="InterPro" id="IPR013767">
    <property type="entry name" value="PAS_fold"/>
</dbReference>
<dbReference type="AlphaFoldDB" id="A0A2G8T7J8"/>
<dbReference type="NCBIfam" id="TIGR00229">
    <property type="entry name" value="sensory_box"/>
    <property type="match status" value="1"/>
</dbReference>
<dbReference type="PROSITE" id="PS50887">
    <property type="entry name" value="GGDEF"/>
    <property type="match status" value="1"/>
</dbReference>
<dbReference type="SUPFAM" id="SSF55785">
    <property type="entry name" value="PYP-like sensor domain (PAS domain)"/>
    <property type="match status" value="1"/>
</dbReference>
<organism evidence="5 6">
    <name type="scientific">Massilia eurypsychrophila</name>
    <dbReference type="NCBI Taxonomy" id="1485217"/>
    <lineage>
        <taxon>Bacteria</taxon>
        <taxon>Pseudomonadati</taxon>
        <taxon>Pseudomonadota</taxon>
        <taxon>Betaproteobacteria</taxon>
        <taxon>Burkholderiales</taxon>
        <taxon>Oxalobacteraceae</taxon>
        <taxon>Telluria group</taxon>
        <taxon>Massilia</taxon>
    </lineage>
</organism>
<dbReference type="GO" id="GO:0006355">
    <property type="term" value="P:regulation of DNA-templated transcription"/>
    <property type="evidence" value="ECO:0007669"/>
    <property type="project" value="InterPro"/>
</dbReference>
<reference evidence="5 6" key="1">
    <citation type="submission" date="2017-10" db="EMBL/GenBank/DDBJ databases">
        <title>Massilia psychrophilum sp. nov., a novel purple-pigmented bacterium isolated from Tianshan glacier, Xinjiang Municipality, China.</title>
        <authorList>
            <person name="Wang H."/>
        </authorList>
    </citation>
    <scope>NUCLEOTIDE SEQUENCE [LARGE SCALE GENOMIC DNA]</scope>
    <source>
        <strain evidence="5 6">JCM 30074</strain>
    </source>
</reference>
<dbReference type="OrthoDB" id="9813903at2"/>
<dbReference type="GO" id="GO:0005886">
    <property type="term" value="C:plasma membrane"/>
    <property type="evidence" value="ECO:0007669"/>
    <property type="project" value="TreeGrafter"/>
</dbReference>
<dbReference type="InterPro" id="IPR000014">
    <property type="entry name" value="PAS"/>
</dbReference>
<dbReference type="Gene3D" id="3.30.450.20">
    <property type="entry name" value="PAS domain"/>
    <property type="match status" value="1"/>
</dbReference>
<protein>
    <recommendedName>
        <fullName evidence="1">diguanylate cyclase</fullName>
        <ecNumber evidence="1">2.7.7.65</ecNumber>
    </recommendedName>
</protein>
<evidence type="ECO:0000256" key="1">
    <source>
        <dbReference type="ARBA" id="ARBA00012528"/>
    </source>
</evidence>
<dbReference type="PANTHER" id="PTHR45138">
    <property type="entry name" value="REGULATORY COMPONENTS OF SENSORY TRANSDUCTION SYSTEM"/>
    <property type="match status" value="1"/>
</dbReference>
<comment type="catalytic activity">
    <reaction evidence="2">
        <text>2 GTP = 3',3'-c-di-GMP + 2 diphosphate</text>
        <dbReference type="Rhea" id="RHEA:24898"/>
        <dbReference type="ChEBI" id="CHEBI:33019"/>
        <dbReference type="ChEBI" id="CHEBI:37565"/>
        <dbReference type="ChEBI" id="CHEBI:58805"/>
        <dbReference type="EC" id="2.7.7.65"/>
    </reaction>
</comment>
<dbReference type="EC" id="2.7.7.65" evidence="1"/>
<dbReference type="NCBIfam" id="TIGR00254">
    <property type="entry name" value="GGDEF"/>
    <property type="match status" value="1"/>
</dbReference>
<proteinExistence type="predicted"/>
<evidence type="ECO:0000313" key="5">
    <source>
        <dbReference type="EMBL" id="PIL41982.1"/>
    </source>
</evidence>
<dbReference type="InterPro" id="IPR043128">
    <property type="entry name" value="Rev_trsase/Diguanyl_cyclase"/>
</dbReference>
<dbReference type="CDD" id="cd00130">
    <property type="entry name" value="PAS"/>
    <property type="match status" value="1"/>
</dbReference>
<evidence type="ECO:0000256" key="2">
    <source>
        <dbReference type="ARBA" id="ARBA00034247"/>
    </source>
</evidence>
<dbReference type="EMBL" id="PDOC01000047">
    <property type="protein sequence ID" value="PIL41982.1"/>
    <property type="molecule type" value="Genomic_DNA"/>
</dbReference>
<dbReference type="SMART" id="SM00267">
    <property type="entry name" value="GGDEF"/>
    <property type="match status" value="1"/>
</dbReference>
<feature type="domain" description="GGDEF" evidence="4">
    <location>
        <begin position="290"/>
        <end position="423"/>
    </location>
</feature>
<keyword evidence="6" id="KW-1185">Reference proteome</keyword>
<dbReference type="FunFam" id="3.30.70.270:FF:000001">
    <property type="entry name" value="Diguanylate cyclase domain protein"/>
    <property type="match status" value="1"/>
</dbReference>
<sequence>MQFLYLAPVGLVQTALDGTICMINPVSAQLLMPLSRDGNLTNLFAALEGVAPALRHLCADFLPSQGVVCDGMYIPLSADKGRKSTSKVLSLTVVKLGDTRLMAVLSDVTVQVRRERELKQTDAWLNSILTNITDYAMFRLDGLGRIAVWNESIGRMMGYAPEALVGQPYSIFSPPEATTPEHLLDQLREADENGWSLSEGFRLRADGSQFWGSAMISPLPDQGPSPGDHGEREGLAPAYCLIIRDISDKRDANERQRKATYCDYLTGLANRRAFFEAAELELERRKLSTRPTAMILFDADHFKAVNNRFGHPAGDAVLCHLAAALSATFREVDVVARVGGEEFAVLLPSTDLAGAAAVANRLRTLVETTAVMVDGEPIRYTVSAGVAAMDYSLTGLDGLMRRADQALYAAKARGRNRVDCWTPDRPTYKDHLSGAISAA</sequence>
<dbReference type="Gene3D" id="3.30.70.270">
    <property type="match status" value="1"/>
</dbReference>
<dbReference type="GO" id="GO:0052621">
    <property type="term" value="F:diguanylate cyclase activity"/>
    <property type="evidence" value="ECO:0007669"/>
    <property type="project" value="UniProtKB-EC"/>
</dbReference>
<dbReference type="InterPro" id="IPR000160">
    <property type="entry name" value="GGDEF_dom"/>
</dbReference>
<dbReference type="Proteomes" id="UP000230390">
    <property type="component" value="Unassembled WGS sequence"/>
</dbReference>
<comment type="caution">
    <text evidence="5">The sequence shown here is derived from an EMBL/GenBank/DDBJ whole genome shotgun (WGS) entry which is preliminary data.</text>
</comment>
<dbReference type="PROSITE" id="PS50112">
    <property type="entry name" value="PAS"/>
    <property type="match status" value="1"/>
</dbReference>
<gene>
    <name evidence="5" type="ORF">CR105_26755</name>
</gene>